<dbReference type="PROSITE" id="PS50109">
    <property type="entry name" value="HIS_KIN"/>
    <property type="match status" value="1"/>
</dbReference>
<evidence type="ECO:0000259" key="14">
    <source>
        <dbReference type="PROSITE" id="PS50885"/>
    </source>
</evidence>
<evidence type="ECO:0000256" key="2">
    <source>
        <dbReference type="ARBA" id="ARBA00004236"/>
    </source>
</evidence>
<dbReference type="GO" id="GO:0000155">
    <property type="term" value="F:phosphorelay sensor kinase activity"/>
    <property type="evidence" value="ECO:0007669"/>
    <property type="project" value="InterPro"/>
</dbReference>
<accession>A0A1H0ZE61</accession>
<keyword evidence="7 15" id="KW-0418">Kinase</keyword>
<dbReference type="InterPro" id="IPR036890">
    <property type="entry name" value="HATPase_C_sf"/>
</dbReference>
<dbReference type="SMART" id="SM00304">
    <property type="entry name" value="HAMP"/>
    <property type="match status" value="1"/>
</dbReference>
<keyword evidence="5" id="KW-0808">Transferase</keyword>
<dbReference type="SMART" id="SM00387">
    <property type="entry name" value="HATPase_c"/>
    <property type="match status" value="1"/>
</dbReference>
<keyword evidence="4" id="KW-0597">Phosphoprotein</keyword>
<dbReference type="STRING" id="1079994.SAMN04488565_1657"/>
<dbReference type="PROSITE" id="PS50885">
    <property type="entry name" value="HAMP"/>
    <property type="match status" value="1"/>
</dbReference>
<dbReference type="OrthoDB" id="9786919at2"/>
<feature type="domain" description="Histidine kinase" evidence="13">
    <location>
        <begin position="155"/>
        <end position="383"/>
    </location>
</feature>
<feature type="region of interest" description="Disordered" evidence="11">
    <location>
        <begin position="384"/>
        <end position="405"/>
    </location>
</feature>
<dbReference type="EMBL" id="FNKB01000001">
    <property type="protein sequence ID" value="SDQ25436.1"/>
    <property type="molecule type" value="Genomic_DNA"/>
</dbReference>
<evidence type="ECO:0000256" key="10">
    <source>
        <dbReference type="ARBA" id="ARBA00023136"/>
    </source>
</evidence>
<dbReference type="SUPFAM" id="SSF158472">
    <property type="entry name" value="HAMP domain-like"/>
    <property type="match status" value="1"/>
</dbReference>
<keyword evidence="8 12" id="KW-1133">Transmembrane helix</keyword>
<dbReference type="AlphaFoldDB" id="A0A1H0ZE61"/>
<dbReference type="InterPro" id="IPR003594">
    <property type="entry name" value="HATPase_dom"/>
</dbReference>
<evidence type="ECO:0000256" key="1">
    <source>
        <dbReference type="ARBA" id="ARBA00000085"/>
    </source>
</evidence>
<proteinExistence type="predicted"/>
<dbReference type="InterPro" id="IPR036097">
    <property type="entry name" value="HisK_dim/P_sf"/>
</dbReference>
<dbReference type="Gene3D" id="3.30.565.10">
    <property type="entry name" value="Histidine kinase-like ATPase, C-terminal domain"/>
    <property type="match status" value="1"/>
</dbReference>
<comment type="catalytic activity">
    <reaction evidence="1">
        <text>ATP + protein L-histidine = ADP + protein N-phospho-L-histidine.</text>
        <dbReference type="EC" id="2.7.13.3"/>
    </reaction>
</comment>
<evidence type="ECO:0000256" key="4">
    <source>
        <dbReference type="ARBA" id="ARBA00022553"/>
    </source>
</evidence>
<evidence type="ECO:0000256" key="6">
    <source>
        <dbReference type="ARBA" id="ARBA00022692"/>
    </source>
</evidence>
<dbReference type="SUPFAM" id="SSF55874">
    <property type="entry name" value="ATPase domain of HSP90 chaperone/DNA topoisomerase II/histidine kinase"/>
    <property type="match status" value="1"/>
</dbReference>
<dbReference type="Proteomes" id="UP000182690">
    <property type="component" value="Unassembled WGS sequence"/>
</dbReference>
<dbReference type="InterPro" id="IPR050428">
    <property type="entry name" value="TCS_sensor_his_kinase"/>
</dbReference>
<dbReference type="EC" id="2.7.13.3" evidence="3"/>
<dbReference type="Gene3D" id="6.10.340.10">
    <property type="match status" value="1"/>
</dbReference>
<evidence type="ECO:0000313" key="15">
    <source>
        <dbReference type="EMBL" id="SDQ25436.1"/>
    </source>
</evidence>
<keyword evidence="9" id="KW-0902">Two-component regulatory system</keyword>
<feature type="transmembrane region" description="Helical" evidence="12">
    <location>
        <begin position="21"/>
        <end position="44"/>
    </location>
</feature>
<dbReference type="eggNOG" id="COG4251">
    <property type="taxonomic scope" value="Bacteria"/>
</dbReference>
<dbReference type="InterPro" id="IPR003660">
    <property type="entry name" value="HAMP_dom"/>
</dbReference>
<dbReference type="PANTHER" id="PTHR45436:SF5">
    <property type="entry name" value="SENSOR HISTIDINE KINASE TRCS"/>
    <property type="match status" value="1"/>
</dbReference>
<dbReference type="InterPro" id="IPR003661">
    <property type="entry name" value="HisK_dim/P_dom"/>
</dbReference>
<evidence type="ECO:0000256" key="7">
    <source>
        <dbReference type="ARBA" id="ARBA00022777"/>
    </source>
</evidence>
<name>A0A1H0ZE61_9MICO</name>
<dbReference type="Pfam" id="PF02518">
    <property type="entry name" value="HATPase_c"/>
    <property type="match status" value="1"/>
</dbReference>
<protein>
    <recommendedName>
        <fullName evidence="3">histidine kinase</fullName>
        <ecNumber evidence="3">2.7.13.3</ecNumber>
    </recommendedName>
</protein>
<evidence type="ECO:0000256" key="9">
    <source>
        <dbReference type="ARBA" id="ARBA00023012"/>
    </source>
</evidence>
<dbReference type="SUPFAM" id="SSF47384">
    <property type="entry name" value="Homodimeric domain of signal transducing histidine kinase"/>
    <property type="match status" value="1"/>
</dbReference>
<dbReference type="CDD" id="cd00082">
    <property type="entry name" value="HisKA"/>
    <property type="match status" value="1"/>
</dbReference>
<keyword evidence="6 12" id="KW-0812">Transmembrane</keyword>
<dbReference type="GO" id="GO:0005886">
    <property type="term" value="C:plasma membrane"/>
    <property type="evidence" value="ECO:0007669"/>
    <property type="project" value="UniProtKB-SubCell"/>
</dbReference>
<dbReference type="Pfam" id="PF00672">
    <property type="entry name" value="HAMP"/>
    <property type="match status" value="1"/>
</dbReference>
<evidence type="ECO:0000256" key="5">
    <source>
        <dbReference type="ARBA" id="ARBA00022679"/>
    </source>
</evidence>
<evidence type="ECO:0000256" key="11">
    <source>
        <dbReference type="SAM" id="MobiDB-lite"/>
    </source>
</evidence>
<dbReference type="PRINTS" id="PR00344">
    <property type="entry name" value="BCTRLSENSOR"/>
</dbReference>
<dbReference type="SMART" id="SM00388">
    <property type="entry name" value="HisKA"/>
    <property type="match status" value="1"/>
</dbReference>
<evidence type="ECO:0000313" key="16">
    <source>
        <dbReference type="Proteomes" id="UP000182690"/>
    </source>
</evidence>
<dbReference type="Gene3D" id="1.10.287.130">
    <property type="match status" value="1"/>
</dbReference>
<evidence type="ECO:0000256" key="8">
    <source>
        <dbReference type="ARBA" id="ARBA00022989"/>
    </source>
</evidence>
<dbReference type="Pfam" id="PF00512">
    <property type="entry name" value="HisKA"/>
    <property type="match status" value="1"/>
</dbReference>
<dbReference type="InterPro" id="IPR004358">
    <property type="entry name" value="Sig_transdc_His_kin-like_C"/>
</dbReference>
<evidence type="ECO:0000256" key="12">
    <source>
        <dbReference type="SAM" id="Phobius"/>
    </source>
</evidence>
<keyword evidence="10 12" id="KW-0472">Membrane</keyword>
<reference evidence="15 16" key="1">
    <citation type="submission" date="2016-10" db="EMBL/GenBank/DDBJ databases">
        <authorList>
            <person name="de Groot N.N."/>
        </authorList>
    </citation>
    <scope>NUCLEOTIDE SEQUENCE [LARGE SCALE GENOMIC DNA]</scope>
    <source>
        <strain evidence="15 16">DSM 22788</strain>
    </source>
</reference>
<feature type="domain" description="HAMP" evidence="14">
    <location>
        <begin position="94"/>
        <end position="147"/>
    </location>
</feature>
<organism evidence="15 16">
    <name type="scientific">Leucobacter chromiiresistens</name>
    <dbReference type="NCBI Taxonomy" id="1079994"/>
    <lineage>
        <taxon>Bacteria</taxon>
        <taxon>Bacillati</taxon>
        <taxon>Actinomycetota</taxon>
        <taxon>Actinomycetes</taxon>
        <taxon>Micrococcales</taxon>
        <taxon>Microbacteriaceae</taxon>
        <taxon>Leucobacter</taxon>
    </lineage>
</organism>
<feature type="transmembrane region" description="Helical" evidence="12">
    <location>
        <begin position="73"/>
        <end position="98"/>
    </location>
</feature>
<dbReference type="RefSeq" id="WP_010157633.1">
    <property type="nucleotide sequence ID" value="NZ_FNKB01000001.1"/>
</dbReference>
<evidence type="ECO:0000256" key="3">
    <source>
        <dbReference type="ARBA" id="ARBA00012438"/>
    </source>
</evidence>
<gene>
    <name evidence="15" type="ORF">SAMN04488565_1657</name>
</gene>
<sequence length="405" mass="42484">MPLLDDRARRRRPGPSVRAKLTLSYVAVLMLTGGLLLAVVYLFLLRYVPPEASSSAEGFFPGRNDLIRAFVPAAAWTLLALLGVSAVGGWVLAGYMLGPLAHITRATRAAAAGSLGHRIGLPGRADEFRELADSFDEMLGRLEAQLAEQQRFAANASHELRTPLAITQTLLEVAESDPDADHAATLARLRGVNSRAIQLTEALLTLSRAEQRVLEQGAVDLSLLAEEAAEELLPLAEQRGVALQVSGEQALALGSRSLLLQVVANLVHNAISHNSAERPGDGGFVRVWTGAEAGAEAPGAGADAPGAVVLRVENSGAPFPQQRVAMLTEPFQRGAERVRSDHAGFGLGLAIVQSVVRAHRGALDLVARAEGGLVVTVVLPAGPPLPPLPPASGVDSGACRGRDTH</sequence>
<evidence type="ECO:0000259" key="13">
    <source>
        <dbReference type="PROSITE" id="PS50109"/>
    </source>
</evidence>
<dbReference type="InterPro" id="IPR005467">
    <property type="entry name" value="His_kinase_dom"/>
</dbReference>
<dbReference type="PANTHER" id="PTHR45436">
    <property type="entry name" value="SENSOR HISTIDINE KINASE YKOH"/>
    <property type="match status" value="1"/>
</dbReference>
<comment type="subcellular location">
    <subcellularLocation>
        <location evidence="2">Cell membrane</location>
    </subcellularLocation>
</comment>